<name>A0A7J7IHD3_9RHOD</name>
<comment type="caution">
    <text evidence="4">The sequence shown here is derived from an EMBL/GenBank/DDBJ whole genome shotgun (WGS) entry which is preliminary data.</text>
</comment>
<feature type="region of interest" description="Disordered" evidence="2">
    <location>
        <begin position="234"/>
        <end position="298"/>
    </location>
</feature>
<proteinExistence type="predicted"/>
<feature type="coiled-coil region" evidence="1">
    <location>
        <begin position="323"/>
        <end position="412"/>
    </location>
</feature>
<feature type="compositionally biased region" description="Polar residues" evidence="2">
    <location>
        <begin position="63"/>
        <end position="74"/>
    </location>
</feature>
<evidence type="ECO:0000256" key="1">
    <source>
        <dbReference type="SAM" id="Coils"/>
    </source>
</evidence>
<gene>
    <name evidence="4" type="ORF">F1559_001411</name>
</gene>
<keyword evidence="1" id="KW-0175">Coiled coil</keyword>
<dbReference type="AlphaFoldDB" id="A0A7J7IHD3"/>
<dbReference type="Pfam" id="PF18504">
    <property type="entry name" value="Csm1_N"/>
    <property type="match status" value="1"/>
</dbReference>
<evidence type="ECO:0000313" key="5">
    <source>
        <dbReference type="Proteomes" id="UP000530660"/>
    </source>
</evidence>
<dbReference type="OrthoDB" id="10584071at2759"/>
<feature type="domain" description="Csm1 N-terminal" evidence="3">
    <location>
        <begin position="318"/>
        <end position="378"/>
    </location>
</feature>
<organism evidence="4 5">
    <name type="scientific">Cyanidiococcus yangmingshanensis</name>
    <dbReference type="NCBI Taxonomy" id="2690220"/>
    <lineage>
        <taxon>Eukaryota</taxon>
        <taxon>Rhodophyta</taxon>
        <taxon>Bangiophyceae</taxon>
        <taxon>Cyanidiales</taxon>
        <taxon>Cyanidiaceae</taxon>
        <taxon>Cyanidiococcus</taxon>
    </lineage>
</organism>
<feature type="region of interest" description="Disordered" evidence="2">
    <location>
        <begin position="437"/>
        <end position="456"/>
    </location>
</feature>
<dbReference type="InterPro" id="IPR041671">
    <property type="entry name" value="Csm1_N"/>
</dbReference>
<dbReference type="EMBL" id="VWRR01000011">
    <property type="protein sequence ID" value="KAF6002150.1"/>
    <property type="molecule type" value="Genomic_DNA"/>
</dbReference>
<reference evidence="4 5" key="1">
    <citation type="journal article" date="2020" name="J. Phycol.">
        <title>Comparative genome analysis reveals Cyanidiococcus gen. nov., a new extremophilic red algal genus sister to Cyanidioschyzon (Cyanidioschyzonaceae, Rhodophyta).</title>
        <authorList>
            <person name="Liu S.-L."/>
            <person name="Chiang Y.-R."/>
            <person name="Yoon H.S."/>
            <person name="Fu H.-Y."/>
        </authorList>
    </citation>
    <scope>NUCLEOTIDE SEQUENCE [LARGE SCALE GENOMIC DNA]</scope>
    <source>
        <strain evidence="4 5">THAL066</strain>
    </source>
</reference>
<protein>
    <recommendedName>
        <fullName evidence="3">Csm1 N-terminal domain-containing protein</fullName>
    </recommendedName>
</protein>
<keyword evidence="5" id="KW-1185">Reference proteome</keyword>
<accession>A0A7J7IHD3</accession>
<evidence type="ECO:0000313" key="4">
    <source>
        <dbReference type="EMBL" id="KAF6002150.1"/>
    </source>
</evidence>
<evidence type="ECO:0000256" key="2">
    <source>
        <dbReference type="SAM" id="MobiDB-lite"/>
    </source>
</evidence>
<dbReference type="Proteomes" id="UP000530660">
    <property type="component" value="Unassembled WGS sequence"/>
</dbReference>
<feature type="region of interest" description="Disordered" evidence="2">
    <location>
        <begin position="171"/>
        <end position="205"/>
    </location>
</feature>
<feature type="region of interest" description="Disordered" evidence="2">
    <location>
        <begin position="43"/>
        <end position="74"/>
    </location>
</feature>
<evidence type="ECO:0000259" key="3">
    <source>
        <dbReference type="Pfam" id="PF18504"/>
    </source>
</evidence>
<feature type="compositionally biased region" description="Basic and acidic residues" evidence="2">
    <location>
        <begin position="45"/>
        <end position="56"/>
    </location>
</feature>
<sequence length="536" mass="57276">MDENQVITEPCADVGGRTKLRRLSQVRPLGDIQENSYGIATASDASERVAVEKRAPDAASSDRAPTSVRSSSKDNFIVDGLEQLRNCTGAGVVTTPSTTSSSVSVCGESAAQCVRASASEGAVQAAASTAGAISSPLADKRDASGVSAADAGHLSASMTGSPLATVALAPATSPATDTNPFPIPPSGAASTASSKRPAWTDHDESGALWKRTGTWKLAPTPFYNRETALNSALSETQSTSATPIRPSNAGLVGHDTHATTVSGRAPAQRSPPQRNTASPPVAPPPQHISSGRISVRPPSTAMTWSASAEMNTSAAIRAFEEYRASVAAQLDAAERLVERYKSENEQLRTQLSSDAEPAKLRQRLEELERERAEQQVRYLELENRALQLEAELARESVTLERERAQLAQLENDAAPAAALFQLCAGATQVKPIRVRYESTETTPEGNAKNGVASSGEQSRPQAVWLNGYQVLLENSQSQRRALFQLVLDDSGDIEYTPLELRLGDAATEAPDFLHETIYFPRNELPLFWQRLVSTLF</sequence>